<reference evidence="6" key="1">
    <citation type="submission" date="2025-08" db="UniProtKB">
        <authorList>
            <consortium name="Ensembl"/>
        </authorList>
    </citation>
    <scope>IDENTIFICATION</scope>
</reference>
<keyword evidence="7" id="KW-1185">Reference proteome</keyword>
<dbReference type="Gene3D" id="1.25.40.10">
    <property type="entry name" value="Tetratricopeptide repeat domain"/>
    <property type="match status" value="3"/>
</dbReference>
<dbReference type="PANTHER" id="PTHR10271">
    <property type="entry name" value="INTERFERON-INDUCED PROTEIN WITH TETRATRICOPEPTIDE REPEATS"/>
    <property type="match status" value="1"/>
</dbReference>
<dbReference type="Proteomes" id="UP000694560">
    <property type="component" value="Unplaced"/>
</dbReference>
<dbReference type="InterPro" id="IPR011990">
    <property type="entry name" value="TPR-like_helical_dom_sf"/>
</dbReference>
<keyword evidence="4" id="KW-0391">Immunity</keyword>
<dbReference type="AlphaFoldDB" id="A0A8C5T009"/>
<sequence>VTEEGDTLKEKLDALQCHFTWQLGVDSASSLHILHKVAVDIQHTQHQNRVALLGLQAYLQQLRNDSTEALRSLSAAEEHNGQAGSAAGSVTIYGNYAWVYYLQGSYQEAERYLEQIQQLCPTPWDAGLIADIQAQKGWSLLLIRIRNGERARECFETALMLQPENTAFRTGLAMALYSSWNYFHHPDFESEAITHMQRIIHKQPKNYRAKIYLARLIEQKDKDKAVDLAEACTENSSDPEVLKSSVWFWLPRSLERAMEIIQRVLQEDPGYHLLYQTLATCYKQQWIKADEADKSKIVDAAIKDLQQIVETHPDLDLTPVKLQLAEFLGAKGLLEKEEEIYKELQRQIETLSLRCRHSEEFALQGLSTILCRCLSLGAGDSSMRSRES</sequence>
<dbReference type="InterPro" id="IPR019734">
    <property type="entry name" value="TPR_rpt"/>
</dbReference>
<keyword evidence="3" id="KW-0802">TPR repeat</keyword>
<dbReference type="GO" id="GO:0005829">
    <property type="term" value="C:cytosol"/>
    <property type="evidence" value="ECO:0007669"/>
    <property type="project" value="TreeGrafter"/>
</dbReference>
<organism evidence="6 7">
    <name type="scientific">Malurus cyaneus samueli</name>
    <dbReference type="NCBI Taxonomy" id="2593467"/>
    <lineage>
        <taxon>Eukaryota</taxon>
        <taxon>Metazoa</taxon>
        <taxon>Chordata</taxon>
        <taxon>Craniata</taxon>
        <taxon>Vertebrata</taxon>
        <taxon>Euteleostomi</taxon>
        <taxon>Archelosauria</taxon>
        <taxon>Archosauria</taxon>
        <taxon>Dinosauria</taxon>
        <taxon>Saurischia</taxon>
        <taxon>Theropoda</taxon>
        <taxon>Coelurosauria</taxon>
        <taxon>Aves</taxon>
        <taxon>Neognathae</taxon>
        <taxon>Neoaves</taxon>
        <taxon>Telluraves</taxon>
        <taxon>Australaves</taxon>
        <taxon>Passeriformes</taxon>
        <taxon>Meliphagoidea</taxon>
        <taxon>Maluridae</taxon>
        <taxon>Malurus</taxon>
    </lineage>
</organism>
<dbReference type="GO" id="GO:0045087">
    <property type="term" value="P:innate immune response"/>
    <property type="evidence" value="ECO:0007669"/>
    <property type="project" value="UniProtKB-KW"/>
</dbReference>
<evidence type="ECO:0000256" key="5">
    <source>
        <dbReference type="ARBA" id="ARBA00038336"/>
    </source>
</evidence>
<dbReference type="SMART" id="SM00028">
    <property type="entry name" value="TPR"/>
    <property type="match status" value="3"/>
</dbReference>
<evidence type="ECO:0000256" key="2">
    <source>
        <dbReference type="ARBA" id="ARBA00022737"/>
    </source>
</evidence>
<name>A0A8C5T009_9PASS</name>
<dbReference type="Ensembl" id="ENSMCST00000000188.1">
    <property type="protein sequence ID" value="ENSMCSP00000000177.1"/>
    <property type="gene ID" value="ENSMCSG00000000172.1"/>
</dbReference>
<evidence type="ECO:0000313" key="7">
    <source>
        <dbReference type="Proteomes" id="UP000694560"/>
    </source>
</evidence>
<comment type="similarity">
    <text evidence="5">Belongs to the IFIT family.</text>
</comment>
<dbReference type="OrthoDB" id="10043504at2759"/>
<keyword evidence="1" id="KW-0399">Innate immunity</keyword>
<reference evidence="6" key="2">
    <citation type="submission" date="2025-09" db="UniProtKB">
        <authorList>
            <consortium name="Ensembl"/>
        </authorList>
    </citation>
    <scope>IDENTIFICATION</scope>
</reference>
<evidence type="ECO:0000256" key="4">
    <source>
        <dbReference type="ARBA" id="ARBA00022859"/>
    </source>
</evidence>
<evidence type="ECO:0000256" key="1">
    <source>
        <dbReference type="ARBA" id="ARBA00022588"/>
    </source>
</evidence>
<accession>A0A8C5T009</accession>
<dbReference type="SUPFAM" id="SSF48452">
    <property type="entry name" value="TPR-like"/>
    <property type="match status" value="1"/>
</dbReference>
<dbReference type="Pfam" id="PF13432">
    <property type="entry name" value="TPR_16"/>
    <property type="match status" value="1"/>
</dbReference>
<dbReference type="FunFam" id="1.25.40.10:FF:000036">
    <property type="entry name" value="interferon-induced protein with tetratricopeptide repeats 5"/>
    <property type="match status" value="1"/>
</dbReference>
<keyword evidence="2" id="KW-0677">Repeat</keyword>
<protein>
    <submittedName>
        <fullName evidence="6">Uncharacterized protein</fullName>
    </submittedName>
</protein>
<evidence type="ECO:0000256" key="3">
    <source>
        <dbReference type="ARBA" id="ARBA00022803"/>
    </source>
</evidence>
<evidence type="ECO:0000313" key="6">
    <source>
        <dbReference type="Ensembl" id="ENSMCSP00000000177.1"/>
    </source>
</evidence>
<dbReference type="GO" id="GO:0051607">
    <property type="term" value="P:defense response to virus"/>
    <property type="evidence" value="ECO:0007669"/>
    <property type="project" value="TreeGrafter"/>
</dbReference>
<dbReference type="PANTHER" id="PTHR10271:SF0">
    <property type="entry name" value="INTERFERON-INDUCED PROTEIN WITH TETRATRICOPEPTIDE REPEATS 5"/>
    <property type="match status" value="1"/>
</dbReference>
<proteinExistence type="inferred from homology"/>